<dbReference type="Pfam" id="PF02391">
    <property type="entry name" value="MoaE"/>
    <property type="match status" value="1"/>
</dbReference>
<reference evidence="1 2" key="1">
    <citation type="submission" date="2019-03" db="EMBL/GenBank/DDBJ databases">
        <title>Lake Tanganyika Metagenome-Assembled Genomes (MAGs).</title>
        <authorList>
            <person name="Tran P."/>
        </authorList>
    </citation>
    <scope>NUCLEOTIDE SEQUENCE [LARGE SCALE GENOMIC DNA]</scope>
    <source>
        <strain evidence="1">K_DeepCast_65m_m2_236</strain>
    </source>
</reference>
<dbReference type="AlphaFoldDB" id="A0A937X646"/>
<accession>A0A937X646</accession>
<dbReference type="GO" id="GO:0006777">
    <property type="term" value="P:Mo-molybdopterin cofactor biosynthetic process"/>
    <property type="evidence" value="ECO:0007669"/>
    <property type="project" value="InterPro"/>
</dbReference>
<dbReference type="Proteomes" id="UP000703893">
    <property type="component" value="Unassembled WGS sequence"/>
</dbReference>
<comment type="caution">
    <text evidence="1">The sequence shown here is derived from an EMBL/GenBank/DDBJ whole genome shotgun (WGS) entry which is preliminary data.</text>
</comment>
<sequence>MIEVSAESLDKAAVEAFLEDPAAGARVVFEGIVRNHHDGRRVLHLEYEAYAEMAARQMAAIAGEIKRRWPAYRVAIVHRVGRLEIGEAAVIVGVSTAHRADAFEACRFGIDRVKADVPIWKREFYADGTSSWQDNHC</sequence>
<dbReference type="SUPFAM" id="SSF54690">
    <property type="entry name" value="Molybdopterin synthase subunit MoaE"/>
    <property type="match status" value="1"/>
</dbReference>
<dbReference type="InterPro" id="IPR003448">
    <property type="entry name" value="Mopterin_biosynth_MoaE"/>
</dbReference>
<evidence type="ECO:0000313" key="2">
    <source>
        <dbReference type="Proteomes" id="UP000703893"/>
    </source>
</evidence>
<organism evidence="1 2">
    <name type="scientific">Candidatus Tanganyikabacteria bacterium</name>
    <dbReference type="NCBI Taxonomy" id="2961651"/>
    <lineage>
        <taxon>Bacteria</taxon>
        <taxon>Bacillati</taxon>
        <taxon>Candidatus Sericytochromatia</taxon>
        <taxon>Candidatus Tanganyikabacteria</taxon>
    </lineage>
</organism>
<dbReference type="PANTHER" id="PTHR23404">
    <property type="entry name" value="MOLYBDOPTERIN SYNTHASE RELATED"/>
    <property type="match status" value="1"/>
</dbReference>
<dbReference type="Gene3D" id="3.90.1170.40">
    <property type="entry name" value="Molybdopterin biosynthesis MoaE subunit"/>
    <property type="match status" value="1"/>
</dbReference>
<evidence type="ECO:0000313" key="1">
    <source>
        <dbReference type="EMBL" id="MBM3275050.1"/>
    </source>
</evidence>
<dbReference type="EMBL" id="VGJX01000424">
    <property type="protein sequence ID" value="MBM3275050.1"/>
    <property type="molecule type" value="Genomic_DNA"/>
</dbReference>
<gene>
    <name evidence="1" type="ORF">FJZ00_07845</name>
</gene>
<proteinExistence type="predicted"/>
<protein>
    <submittedName>
        <fullName evidence="1">Molybdenum cofactor biosynthesis protein MoaE</fullName>
    </submittedName>
</protein>
<dbReference type="CDD" id="cd00756">
    <property type="entry name" value="MoaE"/>
    <property type="match status" value="1"/>
</dbReference>
<dbReference type="InterPro" id="IPR036563">
    <property type="entry name" value="MoaE_sf"/>
</dbReference>
<name>A0A937X646_9BACT</name>